<evidence type="ECO:0000313" key="5">
    <source>
        <dbReference type="Proteomes" id="UP000199679"/>
    </source>
</evidence>
<dbReference type="InterPro" id="IPR032508">
    <property type="entry name" value="FecR_C"/>
</dbReference>
<dbReference type="PANTHER" id="PTHR30273:SF2">
    <property type="entry name" value="PROTEIN FECR"/>
    <property type="match status" value="1"/>
</dbReference>
<evidence type="ECO:0000259" key="3">
    <source>
        <dbReference type="Pfam" id="PF16344"/>
    </source>
</evidence>
<dbReference type="InterPro" id="IPR006860">
    <property type="entry name" value="FecR"/>
</dbReference>
<keyword evidence="5" id="KW-1185">Reference proteome</keyword>
<dbReference type="EMBL" id="LT629740">
    <property type="protein sequence ID" value="SDT56404.1"/>
    <property type="molecule type" value="Genomic_DNA"/>
</dbReference>
<dbReference type="OrthoDB" id="1099963at2"/>
<dbReference type="Gene3D" id="2.60.120.1440">
    <property type="match status" value="1"/>
</dbReference>
<dbReference type="AlphaFoldDB" id="A0A1H2BE28"/>
<keyword evidence="1" id="KW-0472">Membrane</keyword>
<organism evidence="4 5">
    <name type="scientific">Mucilaginibacter mallensis</name>
    <dbReference type="NCBI Taxonomy" id="652787"/>
    <lineage>
        <taxon>Bacteria</taxon>
        <taxon>Pseudomonadati</taxon>
        <taxon>Bacteroidota</taxon>
        <taxon>Sphingobacteriia</taxon>
        <taxon>Sphingobacteriales</taxon>
        <taxon>Sphingobacteriaceae</taxon>
        <taxon>Mucilaginibacter</taxon>
    </lineage>
</organism>
<dbReference type="PANTHER" id="PTHR30273">
    <property type="entry name" value="PERIPLASMIC SIGNAL SENSOR AND SIGMA FACTOR ACTIVATOR FECR-RELATED"/>
    <property type="match status" value="1"/>
</dbReference>
<evidence type="ECO:0000313" key="4">
    <source>
        <dbReference type="EMBL" id="SDT56404.1"/>
    </source>
</evidence>
<dbReference type="Pfam" id="PF16344">
    <property type="entry name" value="FecR_C"/>
    <property type="match status" value="1"/>
</dbReference>
<feature type="domain" description="FecR protein" evidence="2">
    <location>
        <begin position="163"/>
        <end position="260"/>
    </location>
</feature>
<accession>A0A1H2BE28</accession>
<dbReference type="InterPro" id="IPR012373">
    <property type="entry name" value="Ferrdict_sens_TM"/>
</dbReference>
<protein>
    <submittedName>
        <fullName evidence="4">FecR family protein</fullName>
    </submittedName>
</protein>
<dbReference type="STRING" id="652787.SAMN05216490_4064"/>
<evidence type="ECO:0000259" key="2">
    <source>
        <dbReference type="Pfam" id="PF04773"/>
    </source>
</evidence>
<feature type="transmembrane region" description="Helical" evidence="1">
    <location>
        <begin position="66"/>
        <end position="88"/>
    </location>
</feature>
<dbReference type="PIRSF" id="PIRSF018266">
    <property type="entry name" value="FecR"/>
    <property type="match status" value="1"/>
</dbReference>
<dbReference type="Pfam" id="PF04773">
    <property type="entry name" value="FecR"/>
    <property type="match status" value="1"/>
</dbReference>
<gene>
    <name evidence="4" type="ORF">SAMN05216490_4064</name>
</gene>
<keyword evidence="1" id="KW-1133">Transmembrane helix</keyword>
<feature type="domain" description="Protein FecR C-terminal" evidence="3">
    <location>
        <begin position="303"/>
        <end position="364"/>
    </location>
</feature>
<keyword evidence="1" id="KW-0812">Transmembrane</keyword>
<name>A0A1H2BE28_MUCMA</name>
<sequence length="378" mass="42262">MLAKELLKKYLEGNCTEEEKAIVETWYVQHRVKTQKALTDAEQTRDIHQIINYLDTRVPGARKVQLWPRIAAAATILLFLSVSGYFLLHKQAGQQLVQNHPYDIAPGGNKAILTSHGRKIILDNAKNGLIATNGSVAVNKKADGLISYDASQASNTNITMVYDTITIPRGGQYQLKMSDGSKVWLNAATILRYPEKFAGKERKIELISGEAYMEVVHNKAMPFKVLVKGQVIEDLGTHFNINAYDDEELIKTTLLEGSVKVNTGGQAFLLKPGQQAQVNATTHLVSVHNVDTEDEIAWKNGLFTFHNASIQTVLRQLARWYDVKIEYEGQIPDRMFSGDIYRNTTALQALDLLSFTKVHFRIEKGADGHSEKKIVVTP</sequence>
<dbReference type="Proteomes" id="UP000199679">
    <property type="component" value="Chromosome I"/>
</dbReference>
<reference evidence="4 5" key="1">
    <citation type="submission" date="2016-10" db="EMBL/GenBank/DDBJ databases">
        <authorList>
            <person name="de Groot N.N."/>
        </authorList>
    </citation>
    <scope>NUCLEOTIDE SEQUENCE [LARGE SCALE GENOMIC DNA]</scope>
    <source>
        <strain evidence="4 5">MP1X4</strain>
    </source>
</reference>
<evidence type="ECO:0000256" key="1">
    <source>
        <dbReference type="SAM" id="Phobius"/>
    </source>
</evidence>
<dbReference type="Gene3D" id="3.55.50.30">
    <property type="match status" value="1"/>
</dbReference>
<dbReference type="RefSeq" id="WP_091377295.1">
    <property type="nucleotide sequence ID" value="NZ_LT629740.1"/>
</dbReference>
<proteinExistence type="predicted"/>
<dbReference type="GO" id="GO:0016989">
    <property type="term" value="F:sigma factor antagonist activity"/>
    <property type="evidence" value="ECO:0007669"/>
    <property type="project" value="TreeGrafter"/>
</dbReference>